<proteinExistence type="predicted"/>
<dbReference type="EMBL" id="CP107020">
    <property type="protein sequence ID" value="UYG17596.1"/>
    <property type="molecule type" value="Genomic_DNA"/>
</dbReference>
<keyword evidence="3" id="KW-1185">Reference proteome</keyword>
<dbReference type="InterPro" id="IPR011437">
    <property type="entry name" value="DUF1540"/>
</dbReference>
<reference evidence="2" key="1">
    <citation type="submission" date="2022-10" db="EMBL/GenBank/DDBJ databases">
        <title>Whole-Genome Sequencing of Brachybacterium huguangmaarense BRM-3, Isolated from Betula schmidtii.</title>
        <authorList>
            <person name="Haam D."/>
        </authorList>
    </citation>
    <scope>NUCLEOTIDE SEQUENCE</scope>
    <source>
        <strain evidence="2">BRM-3</strain>
    </source>
</reference>
<evidence type="ECO:0000313" key="2">
    <source>
        <dbReference type="EMBL" id="UYG17596.1"/>
    </source>
</evidence>
<dbReference type="RefSeq" id="WP_263594805.1">
    <property type="nucleotide sequence ID" value="NZ_CP107020.1"/>
</dbReference>
<evidence type="ECO:0000259" key="1">
    <source>
        <dbReference type="Pfam" id="PF07561"/>
    </source>
</evidence>
<organism evidence="2 3">
    <name type="scientific">Brachybacterium huguangmaarense</name>
    <dbReference type="NCBI Taxonomy" id="1652028"/>
    <lineage>
        <taxon>Bacteria</taxon>
        <taxon>Bacillati</taxon>
        <taxon>Actinomycetota</taxon>
        <taxon>Actinomycetes</taxon>
        <taxon>Micrococcales</taxon>
        <taxon>Dermabacteraceae</taxon>
        <taxon>Brachybacterium</taxon>
    </lineage>
</organism>
<sequence length="94" mass="9979">MIVVDMPRVSECTVTGCSYNHDGCHAFAVTVDDDASCATFIPLDVKGGLNKVVTSVGACQRTDCVFNDKLECTAATIRMGAGHDTASCLSFQER</sequence>
<protein>
    <submittedName>
        <fullName evidence="2">DUF1540 domain-containing protein</fullName>
    </submittedName>
</protein>
<feature type="domain" description="DUF1540" evidence="1">
    <location>
        <begin position="12"/>
        <end position="40"/>
    </location>
</feature>
<gene>
    <name evidence="2" type="ORF">BRM3_03955</name>
</gene>
<accession>A0ABY6G4P0</accession>
<dbReference type="Pfam" id="PF07561">
    <property type="entry name" value="DUF1540"/>
    <property type="match status" value="2"/>
</dbReference>
<feature type="domain" description="DUF1540" evidence="1">
    <location>
        <begin position="59"/>
        <end position="80"/>
    </location>
</feature>
<evidence type="ECO:0000313" key="3">
    <source>
        <dbReference type="Proteomes" id="UP001164305"/>
    </source>
</evidence>
<name>A0ABY6G4P0_9MICO</name>
<dbReference type="Proteomes" id="UP001164305">
    <property type="component" value="Chromosome"/>
</dbReference>